<gene>
    <name evidence="1" type="ORF">PRIO_4884</name>
</gene>
<dbReference type="AlphaFoldDB" id="A0A0E4CYB2"/>
<protein>
    <submittedName>
        <fullName evidence="1">Uncharacterized protein</fullName>
    </submittedName>
</protein>
<dbReference type="KEGG" id="pri:PRIO_4884"/>
<accession>A0A0E4CYB2</accession>
<sequence length="102" mass="11854">MIIYEDELAPHTFLLLQQLLPVHVQRHIVDVLESNSTSHFYCKVEHHAPNVNVFLIEHNPGESYTTCHCYAYDQIGEDYLYNNMAVEHVQAVAEFISRLNLL</sequence>
<evidence type="ECO:0000313" key="2">
    <source>
        <dbReference type="Proteomes" id="UP000033163"/>
    </source>
</evidence>
<reference evidence="2" key="1">
    <citation type="submission" date="2015-03" db="EMBL/GenBank/DDBJ databases">
        <authorList>
            <person name="Wibberg D."/>
        </authorList>
    </citation>
    <scope>NUCLEOTIDE SEQUENCE [LARGE SCALE GENOMIC DNA]</scope>
</reference>
<organism evidence="1 2">
    <name type="scientific">Paenibacillus riograndensis SBR5</name>
    <dbReference type="NCBI Taxonomy" id="1073571"/>
    <lineage>
        <taxon>Bacteria</taxon>
        <taxon>Bacillati</taxon>
        <taxon>Bacillota</taxon>
        <taxon>Bacilli</taxon>
        <taxon>Bacillales</taxon>
        <taxon>Paenibacillaceae</taxon>
        <taxon>Paenibacillus</taxon>
        <taxon>Paenibacillus sonchi group</taxon>
    </lineage>
</organism>
<proteinExistence type="predicted"/>
<name>A0A0E4CYB2_9BACL</name>
<dbReference type="EMBL" id="LN831776">
    <property type="protein sequence ID" value="CQR57286.1"/>
    <property type="molecule type" value="Genomic_DNA"/>
</dbReference>
<dbReference type="HOGENOM" id="CLU_2274613_0_0_9"/>
<dbReference type="PATRIC" id="fig|1073571.4.peg.5245"/>
<dbReference type="Proteomes" id="UP000033163">
    <property type="component" value="Chromosome I"/>
</dbReference>
<dbReference type="RefSeq" id="WP_020427317.1">
    <property type="nucleotide sequence ID" value="NZ_AGBD01000366.1"/>
</dbReference>
<evidence type="ECO:0000313" key="1">
    <source>
        <dbReference type="EMBL" id="CQR57286.1"/>
    </source>
</evidence>